<evidence type="ECO:0000313" key="8">
    <source>
        <dbReference type="Proteomes" id="UP000054771"/>
    </source>
</evidence>
<keyword evidence="4 6" id="KW-1133">Transmembrane helix</keyword>
<dbReference type="AlphaFoldDB" id="A0A0U5H4Q5"/>
<evidence type="ECO:0000256" key="4">
    <source>
        <dbReference type="ARBA" id="ARBA00022989"/>
    </source>
</evidence>
<feature type="transmembrane region" description="Helical" evidence="6">
    <location>
        <begin position="209"/>
        <end position="231"/>
    </location>
</feature>
<dbReference type="PANTHER" id="PTHR42038">
    <property type="match status" value="1"/>
</dbReference>
<protein>
    <submittedName>
        <fullName evidence="7">Uncharacterized protein</fullName>
    </submittedName>
</protein>
<feature type="transmembrane region" description="Helical" evidence="6">
    <location>
        <begin position="20"/>
        <end position="39"/>
    </location>
</feature>
<evidence type="ECO:0000256" key="2">
    <source>
        <dbReference type="ARBA" id="ARBA00006757"/>
    </source>
</evidence>
<reference evidence="8" key="1">
    <citation type="journal article" date="2016" name="Genome Announc.">
        <title>Draft genome sequences of fungus Aspergillus calidoustus.</title>
        <authorList>
            <person name="Horn F."/>
            <person name="Linde J."/>
            <person name="Mattern D.J."/>
            <person name="Walther G."/>
            <person name="Guthke R."/>
            <person name="Scherlach K."/>
            <person name="Martin K."/>
            <person name="Brakhage A.A."/>
            <person name="Petzke L."/>
            <person name="Valiante V."/>
        </authorList>
    </citation>
    <scope>NUCLEOTIDE SEQUENCE [LARGE SCALE GENOMIC DNA]</scope>
    <source>
        <strain evidence="8">SF006504</strain>
    </source>
</reference>
<evidence type="ECO:0000256" key="3">
    <source>
        <dbReference type="ARBA" id="ARBA00022692"/>
    </source>
</evidence>
<dbReference type="InterPro" id="IPR039020">
    <property type="entry name" value="PaxB-like"/>
</dbReference>
<dbReference type="PANTHER" id="PTHR42038:SF2">
    <property type="entry name" value="TERPENE CYCLASE AUSL"/>
    <property type="match status" value="1"/>
</dbReference>
<dbReference type="Proteomes" id="UP000054771">
    <property type="component" value="Unassembled WGS sequence"/>
</dbReference>
<dbReference type="EMBL" id="CDMC01000012">
    <property type="protein sequence ID" value="CEL08900.1"/>
    <property type="molecule type" value="Genomic_DNA"/>
</dbReference>
<evidence type="ECO:0000313" key="7">
    <source>
        <dbReference type="EMBL" id="CEL08900.1"/>
    </source>
</evidence>
<evidence type="ECO:0000256" key="1">
    <source>
        <dbReference type="ARBA" id="ARBA00004141"/>
    </source>
</evidence>
<dbReference type="GO" id="GO:0016829">
    <property type="term" value="F:lyase activity"/>
    <property type="evidence" value="ECO:0007669"/>
    <property type="project" value="InterPro"/>
</dbReference>
<proteinExistence type="inferred from homology"/>
<comment type="subcellular location">
    <subcellularLocation>
        <location evidence="1">Membrane</location>
        <topology evidence="1">Multi-pass membrane protein</topology>
    </subcellularLocation>
</comment>
<keyword evidence="8" id="KW-1185">Reference proteome</keyword>
<keyword evidence="3 6" id="KW-0812">Transmembrane</keyword>
<dbReference type="GO" id="GO:0016020">
    <property type="term" value="C:membrane"/>
    <property type="evidence" value="ECO:0007669"/>
    <property type="project" value="UniProtKB-SubCell"/>
</dbReference>
<dbReference type="OrthoDB" id="5294024at2759"/>
<accession>A0A0U5H4Q5</accession>
<comment type="similarity">
    <text evidence="2">Belongs to the paxB family.</text>
</comment>
<dbReference type="OMA" id="CLNIAWE"/>
<feature type="transmembrane region" description="Helical" evidence="6">
    <location>
        <begin position="145"/>
        <end position="165"/>
    </location>
</feature>
<dbReference type="Pfam" id="PF25129">
    <property type="entry name" value="Pyr4-TMTC"/>
    <property type="match status" value="1"/>
</dbReference>
<evidence type="ECO:0000256" key="5">
    <source>
        <dbReference type="ARBA" id="ARBA00023136"/>
    </source>
</evidence>
<keyword evidence="5 6" id="KW-0472">Membrane</keyword>
<evidence type="ECO:0000256" key="6">
    <source>
        <dbReference type="SAM" id="Phobius"/>
    </source>
</evidence>
<feature type="transmembrane region" description="Helical" evidence="6">
    <location>
        <begin position="177"/>
        <end position="197"/>
    </location>
</feature>
<name>A0A0U5H4Q5_ASPCI</name>
<dbReference type="STRING" id="454130.A0A0U5H4Q5"/>
<gene>
    <name evidence="7" type="ORF">ASPCAL12045</name>
</gene>
<organism evidence="7 8">
    <name type="scientific">Aspergillus calidoustus</name>
    <dbReference type="NCBI Taxonomy" id="454130"/>
    <lineage>
        <taxon>Eukaryota</taxon>
        <taxon>Fungi</taxon>
        <taxon>Dikarya</taxon>
        <taxon>Ascomycota</taxon>
        <taxon>Pezizomycotina</taxon>
        <taxon>Eurotiomycetes</taxon>
        <taxon>Eurotiomycetidae</taxon>
        <taxon>Eurotiales</taxon>
        <taxon>Aspergillaceae</taxon>
        <taxon>Aspergillus</taxon>
        <taxon>Aspergillus subgen. Nidulantes</taxon>
    </lineage>
</organism>
<sequence>MALGTPYTIPPPPPAYEPYIPLLNVCNLISGLCWVACYLGQARHSMTHQTYIMPFFAQASNLAWEFVYGGLIYPSPLAIERLVFLSGFATNTILQYTAIRYGRAEWAHAPLVARNLGTLYTVTIAVFVLGNLAAAQQFGPHIANYYIAILAQLIISVGSLAQLLNRGATRGFSLWLWTFRHIGSIIAAPCFYIRAVYWPEAFGYLMDPVMLWMGGISYLAELAYGVLFWQIQREEAERERRKTK</sequence>
<feature type="transmembrane region" description="Helical" evidence="6">
    <location>
        <begin position="111"/>
        <end position="133"/>
    </location>
</feature>